<evidence type="ECO:0000313" key="1">
    <source>
        <dbReference type="EMBL" id="QYD68217.1"/>
    </source>
</evidence>
<sequence length="96" mass="10699">MKKIKLMADYQCHPLWDMSPGSYGDIDPGTLPISAELRQMLTDWAREFDETLDMADPAKSGFKSEAAEAAFKARGTQLADQLQDELGPDFFISVKV</sequence>
<keyword evidence="2" id="KW-1185">Reference proteome</keyword>
<dbReference type="Proteomes" id="UP000826462">
    <property type="component" value="Chromosome 1"/>
</dbReference>
<evidence type="ECO:0000313" key="2">
    <source>
        <dbReference type="Proteomes" id="UP000826462"/>
    </source>
</evidence>
<name>A0ABX8ULJ7_9BURK</name>
<dbReference type="RefSeq" id="WP_219797610.1">
    <property type="nucleotide sequence ID" value="NZ_CP080095.1"/>
</dbReference>
<gene>
    <name evidence="1" type="ORF">KZJ38_18380</name>
</gene>
<reference evidence="1 2" key="1">
    <citation type="submission" date="2021-07" db="EMBL/GenBank/DDBJ databases">
        <title>Paraburkholderia edwinii protects Aspergillus sp. from phenazines by acting as a toxin sponge.</title>
        <authorList>
            <person name="Dahlstrom K.M."/>
            <person name="Newman D.K."/>
        </authorList>
    </citation>
    <scope>NUCLEOTIDE SEQUENCE [LARGE SCALE GENOMIC DNA]</scope>
    <source>
        <strain evidence="1 2">Pe01</strain>
    </source>
</reference>
<organism evidence="1 2">
    <name type="scientific">Paraburkholderia edwinii</name>
    <dbReference type="NCBI Taxonomy" id="2861782"/>
    <lineage>
        <taxon>Bacteria</taxon>
        <taxon>Pseudomonadati</taxon>
        <taxon>Pseudomonadota</taxon>
        <taxon>Betaproteobacteria</taxon>
        <taxon>Burkholderiales</taxon>
        <taxon>Burkholderiaceae</taxon>
        <taxon>Paraburkholderia</taxon>
    </lineage>
</organism>
<protein>
    <submittedName>
        <fullName evidence="1">Uncharacterized protein</fullName>
    </submittedName>
</protein>
<dbReference type="EMBL" id="CP080095">
    <property type="protein sequence ID" value="QYD68217.1"/>
    <property type="molecule type" value="Genomic_DNA"/>
</dbReference>
<proteinExistence type="predicted"/>
<accession>A0ABX8ULJ7</accession>